<proteinExistence type="predicted"/>
<dbReference type="Gene3D" id="1.10.220.150">
    <property type="entry name" value="Arf GTPase activating protein"/>
    <property type="match status" value="1"/>
</dbReference>
<keyword evidence="6" id="KW-0472">Membrane</keyword>
<dbReference type="GO" id="GO:0008270">
    <property type="term" value="F:zinc ion binding"/>
    <property type="evidence" value="ECO:0007669"/>
    <property type="project" value="UniProtKB-KW"/>
</dbReference>
<dbReference type="AlphaFoldDB" id="A0A5K3F4Q5"/>
<reference evidence="7" key="1">
    <citation type="submission" date="2019-11" db="UniProtKB">
        <authorList>
            <consortium name="WormBaseParasite"/>
        </authorList>
    </citation>
    <scope>IDENTIFICATION</scope>
</reference>
<feature type="region of interest" description="Disordered" evidence="5">
    <location>
        <begin position="172"/>
        <end position="196"/>
    </location>
</feature>
<keyword evidence="1" id="KW-0479">Metal-binding</keyword>
<dbReference type="SUPFAM" id="SSF57863">
    <property type="entry name" value="ArfGap/RecO-like zinc finger"/>
    <property type="match status" value="1"/>
</dbReference>
<keyword evidence="6" id="KW-0812">Transmembrane</keyword>
<feature type="compositionally biased region" description="Low complexity" evidence="5">
    <location>
        <begin position="232"/>
        <end position="253"/>
    </location>
</feature>
<keyword evidence="2" id="KW-0677">Repeat</keyword>
<protein>
    <submittedName>
        <fullName evidence="7">Ig-like domain-containing protein</fullName>
    </submittedName>
</protein>
<evidence type="ECO:0000256" key="3">
    <source>
        <dbReference type="ARBA" id="ARBA00022771"/>
    </source>
</evidence>
<accession>A0A5K3F4Q5</accession>
<dbReference type="InterPro" id="IPR052248">
    <property type="entry name" value="Arf-GAP_FG-repeat_protein"/>
</dbReference>
<dbReference type="GO" id="GO:0016020">
    <property type="term" value="C:membrane"/>
    <property type="evidence" value="ECO:0007669"/>
    <property type="project" value="TreeGrafter"/>
</dbReference>
<evidence type="ECO:0000313" key="7">
    <source>
        <dbReference type="WBParaSite" id="MCU_004917-RA"/>
    </source>
</evidence>
<keyword evidence="4" id="KW-0862">Zinc</keyword>
<dbReference type="PANTHER" id="PTHR46134:SF3">
    <property type="entry name" value="ARFGAP WITH FG REPEATS 1"/>
    <property type="match status" value="1"/>
</dbReference>
<sequence length="312" mass="34302">MGGSLFMSRVSPSDSGEYVCSVGEDLRGTGVLNAYVMPSYTLDISLLLGINLVLLILFTISVVFNHLRYREIEHLKDSPVCSHILFPGVLRTNQVVMASNRKIQESSSKTLRDLASIHENRFCFDCNQRGPTYACRKIYLALCGGKEPDERNSNFDDYLRLKYQVQKWYRSPDPETEEEALKENEEALNRTTQSPAKKVAHIGANAAAGLIILTNRSLPTLLPAPSASTEQTSTAGASTSEPASSSTQSATHSQPFSPKLVCVIDVKIAASPLAEPFLCGFLFFVDRTNFPSRCVCGFGITVERSISSRLFS</sequence>
<dbReference type="PANTHER" id="PTHR46134">
    <property type="entry name" value="DRONGO, ISOFORM F"/>
    <property type="match status" value="1"/>
</dbReference>
<keyword evidence="6" id="KW-1133">Transmembrane helix</keyword>
<dbReference type="InterPro" id="IPR037278">
    <property type="entry name" value="ARFGAP/RecO"/>
</dbReference>
<organism evidence="7">
    <name type="scientific">Mesocestoides corti</name>
    <name type="common">Flatworm</name>
    <dbReference type="NCBI Taxonomy" id="53468"/>
    <lineage>
        <taxon>Eukaryota</taxon>
        <taxon>Metazoa</taxon>
        <taxon>Spiralia</taxon>
        <taxon>Lophotrochozoa</taxon>
        <taxon>Platyhelminthes</taxon>
        <taxon>Cestoda</taxon>
        <taxon>Eucestoda</taxon>
        <taxon>Cyclophyllidea</taxon>
        <taxon>Mesocestoididae</taxon>
        <taxon>Mesocestoides</taxon>
    </lineage>
</organism>
<evidence type="ECO:0000256" key="5">
    <source>
        <dbReference type="SAM" id="MobiDB-lite"/>
    </source>
</evidence>
<feature type="compositionally biased region" description="Basic and acidic residues" evidence="5">
    <location>
        <begin position="179"/>
        <end position="188"/>
    </location>
</feature>
<dbReference type="InterPro" id="IPR038508">
    <property type="entry name" value="ArfGAP_dom_sf"/>
</dbReference>
<keyword evidence="3" id="KW-0863">Zinc-finger</keyword>
<dbReference type="GO" id="GO:0005737">
    <property type="term" value="C:cytoplasm"/>
    <property type="evidence" value="ECO:0007669"/>
    <property type="project" value="TreeGrafter"/>
</dbReference>
<feature type="transmembrane region" description="Helical" evidence="6">
    <location>
        <begin position="44"/>
        <end position="67"/>
    </location>
</feature>
<evidence type="ECO:0000256" key="4">
    <source>
        <dbReference type="ARBA" id="ARBA00022833"/>
    </source>
</evidence>
<evidence type="ECO:0000256" key="1">
    <source>
        <dbReference type="ARBA" id="ARBA00022723"/>
    </source>
</evidence>
<feature type="region of interest" description="Disordered" evidence="5">
    <location>
        <begin position="223"/>
        <end position="253"/>
    </location>
</feature>
<evidence type="ECO:0000256" key="2">
    <source>
        <dbReference type="ARBA" id="ARBA00022737"/>
    </source>
</evidence>
<evidence type="ECO:0000256" key="6">
    <source>
        <dbReference type="SAM" id="Phobius"/>
    </source>
</evidence>
<dbReference type="WBParaSite" id="MCU_004917-RA">
    <property type="protein sequence ID" value="MCU_004917-RA"/>
    <property type="gene ID" value="MCU_004917"/>
</dbReference>
<name>A0A5K3F4Q5_MESCO</name>